<feature type="compositionally biased region" description="Basic residues" evidence="8">
    <location>
        <begin position="482"/>
        <end position="492"/>
    </location>
</feature>
<dbReference type="PANTHER" id="PTHR13227">
    <property type="entry name" value="EUKARYOTIC TRANSLATION INITIATION FACTOR 2A"/>
    <property type="match status" value="1"/>
</dbReference>
<evidence type="ECO:0000256" key="3">
    <source>
        <dbReference type="ARBA" id="ARBA00022540"/>
    </source>
</evidence>
<evidence type="ECO:0000313" key="10">
    <source>
        <dbReference type="EMBL" id="CAI2361644.1"/>
    </source>
</evidence>
<accession>A0AAD1U7C1</accession>
<evidence type="ECO:0000256" key="6">
    <source>
        <dbReference type="ARBA" id="ARBA00022845"/>
    </source>
</evidence>
<evidence type="ECO:0000313" key="11">
    <source>
        <dbReference type="Proteomes" id="UP001295684"/>
    </source>
</evidence>
<feature type="compositionally biased region" description="Acidic residues" evidence="8">
    <location>
        <begin position="413"/>
        <end position="423"/>
    </location>
</feature>
<evidence type="ECO:0000256" key="7">
    <source>
        <dbReference type="ARBA" id="ARBA00022917"/>
    </source>
</evidence>
<proteinExistence type="inferred from homology"/>
<feature type="region of interest" description="Disordered" evidence="8">
    <location>
        <begin position="413"/>
        <end position="463"/>
    </location>
</feature>
<dbReference type="InterPro" id="IPR013979">
    <property type="entry name" value="TIF_beta_prop-like"/>
</dbReference>
<evidence type="ECO:0000256" key="4">
    <source>
        <dbReference type="ARBA" id="ARBA00022574"/>
    </source>
</evidence>
<evidence type="ECO:0000256" key="8">
    <source>
        <dbReference type="SAM" id="MobiDB-lite"/>
    </source>
</evidence>
<dbReference type="GO" id="GO:0003729">
    <property type="term" value="F:mRNA binding"/>
    <property type="evidence" value="ECO:0007669"/>
    <property type="project" value="TreeGrafter"/>
</dbReference>
<feature type="compositionally biased region" description="Polar residues" evidence="8">
    <location>
        <begin position="442"/>
        <end position="457"/>
    </location>
</feature>
<evidence type="ECO:0000256" key="5">
    <source>
        <dbReference type="ARBA" id="ARBA00022737"/>
    </source>
</evidence>
<dbReference type="GO" id="GO:0000049">
    <property type="term" value="F:tRNA binding"/>
    <property type="evidence" value="ECO:0007669"/>
    <property type="project" value="TreeGrafter"/>
</dbReference>
<dbReference type="Proteomes" id="UP001295684">
    <property type="component" value="Unassembled WGS sequence"/>
</dbReference>
<evidence type="ECO:0000256" key="2">
    <source>
        <dbReference type="ARBA" id="ARBA00013819"/>
    </source>
</evidence>
<gene>
    <name evidence="10" type="ORF">ECRASSUSDP1_LOCUS2956</name>
</gene>
<dbReference type="GO" id="GO:0006417">
    <property type="term" value="P:regulation of translation"/>
    <property type="evidence" value="ECO:0007669"/>
    <property type="project" value="UniProtKB-KW"/>
</dbReference>
<evidence type="ECO:0000259" key="9">
    <source>
        <dbReference type="Pfam" id="PF08662"/>
    </source>
</evidence>
<keyword evidence="5" id="KW-0677">Repeat</keyword>
<keyword evidence="6" id="KW-0810">Translation regulation</keyword>
<reference evidence="10" key="1">
    <citation type="submission" date="2023-07" db="EMBL/GenBank/DDBJ databases">
        <authorList>
            <consortium name="AG Swart"/>
            <person name="Singh M."/>
            <person name="Singh A."/>
            <person name="Seah K."/>
            <person name="Emmerich C."/>
        </authorList>
    </citation>
    <scope>NUCLEOTIDE SEQUENCE</scope>
    <source>
        <strain evidence="10">DP1</strain>
    </source>
</reference>
<feature type="compositionally biased region" description="Low complexity" evidence="8">
    <location>
        <begin position="602"/>
        <end position="617"/>
    </location>
</feature>
<organism evidence="10 11">
    <name type="scientific">Euplotes crassus</name>
    <dbReference type="NCBI Taxonomy" id="5936"/>
    <lineage>
        <taxon>Eukaryota</taxon>
        <taxon>Sar</taxon>
        <taxon>Alveolata</taxon>
        <taxon>Ciliophora</taxon>
        <taxon>Intramacronucleata</taxon>
        <taxon>Spirotrichea</taxon>
        <taxon>Hypotrichia</taxon>
        <taxon>Euplotida</taxon>
        <taxon>Euplotidae</taxon>
        <taxon>Moneuplotes</taxon>
    </lineage>
</organism>
<comment type="similarity">
    <text evidence="1">Belongs to the WD repeat EIF2A family.</text>
</comment>
<dbReference type="EMBL" id="CAMPGE010002832">
    <property type="protein sequence ID" value="CAI2361644.1"/>
    <property type="molecule type" value="Genomic_DNA"/>
</dbReference>
<comment type="caution">
    <text evidence="10">The sequence shown here is derived from an EMBL/GenBank/DDBJ whole genome shotgun (WGS) entry which is preliminary data.</text>
</comment>
<feature type="compositionally biased region" description="Basic and acidic residues" evidence="8">
    <location>
        <begin position="507"/>
        <end position="526"/>
    </location>
</feature>
<dbReference type="SUPFAM" id="SSF82171">
    <property type="entry name" value="DPP6 N-terminal domain-like"/>
    <property type="match status" value="1"/>
</dbReference>
<sequence>MIVQVEKSGIKFYDQSGVAHEASSDVSLEPMAILTEGDATVLNMDNEMIQIKDIVNMDVSSIAFSPKKSYLVACCKPVEGQNNLFILDKDIKIVAEHLWKGSSVDGCKNVSWGNDEKYMARKDTPSSKSVYVYEVAESLQKEVGIITVEKRVNNFEVAPHGGSEDKPHFLVVGTCGETSSLTRFYQLPNFEKEKFKNLSRGGQEINFVFAPDGHAVIIWASFDVDSTGQNYYGQHDLRYVQLGGGNKRSKVAVFDSQVSDVAWSPDSQDFIVISGKQPAVCTLYNNNCIPTFEFGRIHANTIRYSPFSNLVLLGGFGNLVGGIQIWNKENLKLIGKNKAHCTVVCEWSPDGSQILTAVTHPRVRIDNELKQFTYYGKQIQHRKIDNTDALFFAGWQPHDISEFTKIEVPEDFEEYDPETDPEEQEKPKPAAKRGRLVFPRSTAFSSMMRNEMNSVATQGPRKLKKDDYKEYMLESVEEKNALKAKPKPKAKVAPKNSWRRSGGFEIPSKEDQEAENKKKEEEEKKLTPAPVEYRAPPPSQKKEQNLNERNQQSKNKKRRNRNKKKKNQVKGGPQNATPAPAPAPSAYQGHGYYNQKQDFNSQGYYEEGYGYDQNYDY</sequence>
<dbReference type="PANTHER" id="PTHR13227:SF0">
    <property type="entry name" value="EUKARYOTIC TRANSLATION INITIATION FACTOR 2A"/>
    <property type="match status" value="1"/>
</dbReference>
<dbReference type="InterPro" id="IPR011387">
    <property type="entry name" value="TIF2A"/>
</dbReference>
<dbReference type="GO" id="GO:0043022">
    <property type="term" value="F:ribosome binding"/>
    <property type="evidence" value="ECO:0007669"/>
    <property type="project" value="TreeGrafter"/>
</dbReference>
<keyword evidence="11" id="KW-1185">Reference proteome</keyword>
<feature type="domain" description="Translation initiation factor beta propellor-like" evidence="9">
    <location>
        <begin position="204"/>
        <end position="385"/>
    </location>
</feature>
<keyword evidence="7" id="KW-0648">Protein biosynthesis</keyword>
<name>A0AAD1U7C1_EUPCR</name>
<evidence type="ECO:0000256" key="1">
    <source>
        <dbReference type="ARBA" id="ARBA00009573"/>
    </source>
</evidence>
<dbReference type="GO" id="GO:0003743">
    <property type="term" value="F:translation initiation factor activity"/>
    <property type="evidence" value="ECO:0007669"/>
    <property type="project" value="UniProtKB-KW"/>
</dbReference>
<protein>
    <recommendedName>
        <fullName evidence="2">Eukaryotic translation initiation factor 2A</fullName>
    </recommendedName>
</protein>
<keyword evidence="3" id="KW-0396">Initiation factor</keyword>
<dbReference type="GO" id="GO:0022627">
    <property type="term" value="C:cytosolic small ribosomal subunit"/>
    <property type="evidence" value="ECO:0007669"/>
    <property type="project" value="TreeGrafter"/>
</dbReference>
<dbReference type="Gene3D" id="2.130.10.10">
    <property type="entry name" value="YVTN repeat-like/Quinoprotein amine dehydrogenase"/>
    <property type="match status" value="1"/>
</dbReference>
<keyword evidence="4" id="KW-0853">WD repeat</keyword>
<dbReference type="AlphaFoldDB" id="A0AAD1U7C1"/>
<feature type="compositionally biased region" description="Basic residues" evidence="8">
    <location>
        <begin position="554"/>
        <end position="568"/>
    </location>
</feature>
<feature type="region of interest" description="Disordered" evidence="8">
    <location>
        <begin position="482"/>
        <end position="617"/>
    </location>
</feature>
<dbReference type="Pfam" id="PF08662">
    <property type="entry name" value="eIF2A"/>
    <property type="match status" value="1"/>
</dbReference>
<dbReference type="InterPro" id="IPR015943">
    <property type="entry name" value="WD40/YVTN_repeat-like_dom_sf"/>
</dbReference>